<protein>
    <submittedName>
        <fullName evidence="1">Uncharacterized protein</fullName>
    </submittedName>
</protein>
<dbReference type="EMBL" id="LR796612">
    <property type="protein sequence ID" value="CAB4154337.1"/>
    <property type="molecule type" value="Genomic_DNA"/>
</dbReference>
<reference evidence="1" key="1">
    <citation type="submission" date="2020-04" db="EMBL/GenBank/DDBJ databases">
        <authorList>
            <person name="Chiriac C."/>
            <person name="Salcher M."/>
            <person name="Ghai R."/>
            <person name="Kavagutti S V."/>
        </authorList>
    </citation>
    <scope>NUCLEOTIDE SEQUENCE</scope>
</reference>
<organism evidence="1">
    <name type="scientific">uncultured Caudovirales phage</name>
    <dbReference type="NCBI Taxonomy" id="2100421"/>
    <lineage>
        <taxon>Viruses</taxon>
        <taxon>Duplodnaviria</taxon>
        <taxon>Heunggongvirae</taxon>
        <taxon>Uroviricota</taxon>
        <taxon>Caudoviricetes</taxon>
        <taxon>Peduoviridae</taxon>
        <taxon>Maltschvirus</taxon>
        <taxon>Maltschvirus maltsch</taxon>
    </lineage>
</organism>
<evidence type="ECO:0000313" key="1">
    <source>
        <dbReference type="EMBL" id="CAB4154337.1"/>
    </source>
</evidence>
<name>A0A6J5N6F3_9CAUD</name>
<proteinExistence type="predicted"/>
<sequence>MDTALEVNIREYLTIKQAIETSTETLKVLEQCIKDEMIAQEVKKIEIDGKSITLIQAEQRSFNAEELQKLISASVFKQVTEPAVKTKLFDAAVSLGKIKTEVVEQVTNKKPYTQLRVN</sequence>
<gene>
    <name evidence="1" type="ORF">UFOVP629_68</name>
</gene>
<accession>A0A6J5N6F3</accession>